<keyword evidence="3" id="KW-1185">Reference proteome</keyword>
<organism evidence="2 3">
    <name type="scientific">Chloebia gouldiae</name>
    <name type="common">Gouldian finch</name>
    <name type="synonym">Erythrura gouldiae</name>
    <dbReference type="NCBI Taxonomy" id="44316"/>
    <lineage>
        <taxon>Eukaryota</taxon>
        <taxon>Metazoa</taxon>
        <taxon>Chordata</taxon>
        <taxon>Craniata</taxon>
        <taxon>Vertebrata</taxon>
        <taxon>Euteleostomi</taxon>
        <taxon>Archelosauria</taxon>
        <taxon>Archosauria</taxon>
        <taxon>Dinosauria</taxon>
        <taxon>Saurischia</taxon>
        <taxon>Theropoda</taxon>
        <taxon>Coelurosauria</taxon>
        <taxon>Aves</taxon>
        <taxon>Neognathae</taxon>
        <taxon>Neoaves</taxon>
        <taxon>Telluraves</taxon>
        <taxon>Australaves</taxon>
        <taxon>Passeriformes</taxon>
        <taxon>Passeroidea</taxon>
        <taxon>Passeridae</taxon>
        <taxon>Chloebia</taxon>
    </lineage>
</organism>
<dbReference type="Proteomes" id="UP000276834">
    <property type="component" value="Unassembled WGS sequence"/>
</dbReference>
<proteinExistence type="predicted"/>
<comment type="caution">
    <text evidence="2">The sequence shown here is derived from an EMBL/GenBank/DDBJ whole genome shotgun (WGS) entry which is preliminary data.</text>
</comment>
<feature type="non-terminal residue" evidence="2">
    <location>
        <position position="495"/>
    </location>
</feature>
<name>A0A3L8SVS2_CHLGU</name>
<sequence>MILGDRHSPLRCCTLTAKPYDALTTSLDSLCREQAQEISFWRGHSAQTGASETLQAESSAVSKLVGFSRGRDRAEMRDILLGILPALSGTHTAAAADKERFQPYPIQGRCPDGMYHIKEAMEVESFELFCLLLVQYILVQHENRALCQLPNNVAESVTWSQFHDMVHSTLTLLSAAAICTAAKSGQGQIAVWDGMNSYERSAKKLTHIGLFHVVYVSITCASNKDHSNRSGKLLGTRSMKILANVQISSIHNIMGHIQAEWREVVHINNTFAPKASKCIIAINKASIVAVAEEYCNGLGTSRVVALLLSLLANNGYKAMWGSQFERLKKKKHKKKKTNKKKNREREKEKCEETEEPMEIRPQEYQKIKQKVLEPKKKIKNKEMDVQFPFNIQTDATVYKQKERRRKEEKVLTDPQPDRLSYLGLRHLVACPDLEALGDLLIPTRETLGRWQVIDVRYSSRVQYDLVVQASLKLVRERSKLSYSKKLSGDITKAYK</sequence>
<feature type="compositionally biased region" description="Basic residues" evidence="1">
    <location>
        <begin position="328"/>
        <end position="342"/>
    </location>
</feature>
<protein>
    <submittedName>
        <fullName evidence="2">Uncharacterized protein</fullName>
    </submittedName>
</protein>
<evidence type="ECO:0000256" key="1">
    <source>
        <dbReference type="SAM" id="MobiDB-lite"/>
    </source>
</evidence>
<dbReference type="EMBL" id="QUSF01000004">
    <property type="protein sequence ID" value="RLW10087.1"/>
    <property type="molecule type" value="Genomic_DNA"/>
</dbReference>
<dbReference type="AlphaFoldDB" id="A0A3L8SVS2"/>
<reference evidence="2 3" key="1">
    <citation type="journal article" date="2018" name="Proc. R. Soc. B">
        <title>A non-coding region near Follistatin controls head colour polymorphism in the Gouldian finch.</title>
        <authorList>
            <person name="Toomey M.B."/>
            <person name="Marques C.I."/>
            <person name="Andrade P."/>
            <person name="Araujo P.M."/>
            <person name="Sabatino S."/>
            <person name="Gazda M.A."/>
            <person name="Afonso S."/>
            <person name="Lopes R.J."/>
            <person name="Corbo J.C."/>
            <person name="Carneiro M."/>
        </authorList>
    </citation>
    <scope>NUCLEOTIDE SEQUENCE [LARGE SCALE GENOMIC DNA]</scope>
    <source>
        <strain evidence="2">Red01</strain>
        <tissue evidence="2">Muscle</tissue>
    </source>
</reference>
<accession>A0A3L8SVS2</accession>
<evidence type="ECO:0000313" key="2">
    <source>
        <dbReference type="EMBL" id="RLW10087.1"/>
    </source>
</evidence>
<evidence type="ECO:0000313" key="3">
    <source>
        <dbReference type="Proteomes" id="UP000276834"/>
    </source>
</evidence>
<feature type="region of interest" description="Disordered" evidence="1">
    <location>
        <begin position="328"/>
        <end position="358"/>
    </location>
</feature>
<gene>
    <name evidence="2" type="ORF">DV515_00001983</name>
</gene>